<feature type="region of interest" description="Disordered" evidence="2">
    <location>
        <begin position="423"/>
        <end position="450"/>
    </location>
</feature>
<reference evidence="4" key="1">
    <citation type="journal article" date="2019" name="Sci. Rep.">
        <title>Draft genome of Tanacetum cinerariifolium, the natural source of mosquito coil.</title>
        <authorList>
            <person name="Yamashiro T."/>
            <person name="Shiraishi A."/>
            <person name="Satake H."/>
            <person name="Nakayama K."/>
        </authorList>
    </citation>
    <scope>NUCLEOTIDE SEQUENCE</scope>
</reference>
<dbReference type="InterPro" id="IPR036875">
    <property type="entry name" value="Znf_CCHC_sf"/>
</dbReference>
<dbReference type="InterPro" id="IPR001878">
    <property type="entry name" value="Znf_CCHC"/>
</dbReference>
<dbReference type="SUPFAM" id="SSF57756">
    <property type="entry name" value="Retrovirus zinc finger-like domains"/>
    <property type="match status" value="1"/>
</dbReference>
<feature type="domain" description="CCHC-type" evidence="3">
    <location>
        <begin position="193"/>
        <end position="208"/>
    </location>
</feature>
<dbReference type="AlphaFoldDB" id="A0A699HVI0"/>
<dbReference type="PROSITE" id="PS50158">
    <property type="entry name" value="ZF_CCHC"/>
    <property type="match status" value="1"/>
</dbReference>
<feature type="compositionally biased region" description="Low complexity" evidence="2">
    <location>
        <begin position="208"/>
        <end position="226"/>
    </location>
</feature>
<comment type="caution">
    <text evidence="4">The sequence shown here is derived from an EMBL/GenBank/DDBJ whole genome shotgun (WGS) entry which is preliminary data.</text>
</comment>
<feature type="region of interest" description="Disordered" evidence="2">
    <location>
        <begin position="204"/>
        <end position="226"/>
    </location>
</feature>
<dbReference type="GO" id="GO:0003676">
    <property type="term" value="F:nucleic acid binding"/>
    <property type="evidence" value="ECO:0007669"/>
    <property type="project" value="InterPro"/>
</dbReference>
<dbReference type="EMBL" id="BKCJ010186087">
    <property type="protein sequence ID" value="GEY52717.1"/>
    <property type="molecule type" value="Genomic_DNA"/>
</dbReference>
<evidence type="ECO:0000313" key="4">
    <source>
        <dbReference type="EMBL" id="GEY52717.1"/>
    </source>
</evidence>
<keyword evidence="1" id="KW-0862">Zinc</keyword>
<dbReference type="Pfam" id="PF00098">
    <property type="entry name" value="zf-CCHC"/>
    <property type="match status" value="1"/>
</dbReference>
<keyword evidence="1" id="KW-0479">Metal-binding</keyword>
<keyword evidence="1" id="KW-0863">Zinc-finger</keyword>
<sequence>MWNDLILAHEGPSDIRDTKIVALRLKFNAFKSLEGEKVNGTFTRLKCLLNDLENNGVRIPQAEVNATFVNSLLRKWLSMNQTQRANNSIKNDSLATLYGKYNYKYGLIDQIYKSEIQRFTIQASSSKASISNHQFYDSDSDVEEDQRTNNEFMTDLNAEYHERALLENQKRFYKRSGRVGSARKPLDKSKETCFACGKLGHFQKDCPSSKTSTPSYPSSNNSFNKPKPYTPYFNQTSSQNSDDEGITKIRALMAISEDEPSVGNVDASKVTLDQLLSEQVPRNIIKALGRKGRRKEKISFKEVVFTKADGSSSIPAPEITSDLESECETQEPLPPLPKLIGVTPSGISESLIYLFDLTLNMADLTLDSFVPKNTRPSTKVSLEYVIKKKTEKSPVVPKPYSDKKTNSSTEQLLLTLMEEVKGRKRKIEIPSGNPSSSSQPSSSKATKQNT</sequence>
<proteinExistence type="predicted"/>
<accession>A0A699HVI0</accession>
<name>A0A699HVI0_TANCI</name>
<dbReference type="Gene3D" id="4.10.60.10">
    <property type="entry name" value="Zinc finger, CCHC-type"/>
    <property type="match status" value="1"/>
</dbReference>
<dbReference type="SMART" id="SM00343">
    <property type="entry name" value="ZnF_C2HC"/>
    <property type="match status" value="1"/>
</dbReference>
<protein>
    <recommendedName>
        <fullName evidence="3">CCHC-type domain-containing protein</fullName>
    </recommendedName>
</protein>
<dbReference type="GO" id="GO:0008270">
    <property type="term" value="F:zinc ion binding"/>
    <property type="evidence" value="ECO:0007669"/>
    <property type="project" value="UniProtKB-KW"/>
</dbReference>
<evidence type="ECO:0000259" key="3">
    <source>
        <dbReference type="PROSITE" id="PS50158"/>
    </source>
</evidence>
<evidence type="ECO:0000256" key="1">
    <source>
        <dbReference type="PROSITE-ProRule" id="PRU00047"/>
    </source>
</evidence>
<evidence type="ECO:0000256" key="2">
    <source>
        <dbReference type="SAM" id="MobiDB-lite"/>
    </source>
</evidence>
<organism evidence="4">
    <name type="scientific">Tanacetum cinerariifolium</name>
    <name type="common">Dalmatian daisy</name>
    <name type="synonym">Chrysanthemum cinerariifolium</name>
    <dbReference type="NCBI Taxonomy" id="118510"/>
    <lineage>
        <taxon>Eukaryota</taxon>
        <taxon>Viridiplantae</taxon>
        <taxon>Streptophyta</taxon>
        <taxon>Embryophyta</taxon>
        <taxon>Tracheophyta</taxon>
        <taxon>Spermatophyta</taxon>
        <taxon>Magnoliopsida</taxon>
        <taxon>eudicotyledons</taxon>
        <taxon>Gunneridae</taxon>
        <taxon>Pentapetalae</taxon>
        <taxon>asterids</taxon>
        <taxon>campanulids</taxon>
        <taxon>Asterales</taxon>
        <taxon>Asteraceae</taxon>
        <taxon>Asteroideae</taxon>
        <taxon>Anthemideae</taxon>
        <taxon>Anthemidinae</taxon>
        <taxon>Tanacetum</taxon>
    </lineage>
</organism>
<feature type="compositionally biased region" description="Low complexity" evidence="2">
    <location>
        <begin position="430"/>
        <end position="443"/>
    </location>
</feature>
<gene>
    <name evidence="4" type="ORF">Tci_424691</name>
</gene>